<protein>
    <submittedName>
        <fullName evidence="2">Uncharacterized protein</fullName>
    </submittedName>
</protein>
<name>A0ABN2EAE0_9ACTN</name>
<comment type="caution">
    <text evidence="2">The sequence shown here is derived from an EMBL/GenBank/DDBJ whole genome shotgun (WGS) entry which is preliminary data.</text>
</comment>
<reference evidence="2 3" key="1">
    <citation type="journal article" date="2019" name="Int. J. Syst. Evol. Microbiol.">
        <title>The Global Catalogue of Microorganisms (GCM) 10K type strain sequencing project: providing services to taxonomists for standard genome sequencing and annotation.</title>
        <authorList>
            <consortium name="The Broad Institute Genomics Platform"/>
            <consortium name="The Broad Institute Genome Sequencing Center for Infectious Disease"/>
            <person name="Wu L."/>
            <person name="Ma J."/>
        </authorList>
    </citation>
    <scope>NUCLEOTIDE SEQUENCE [LARGE SCALE GENOMIC DNA]</scope>
    <source>
        <strain evidence="2 3">JCM 14969</strain>
    </source>
</reference>
<evidence type="ECO:0000313" key="2">
    <source>
        <dbReference type="EMBL" id="GAA1601473.1"/>
    </source>
</evidence>
<feature type="region of interest" description="Disordered" evidence="1">
    <location>
        <begin position="1"/>
        <end position="73"/>
    </location>
</feature>
<keyword evidence="3" id="KW-1185">Reference proteome</keyword>
<accession>A0ABN2EAE0</accession>
<evidence type="ECO:0000256" key="1">
    <source>
        <dbReference type="SAM" id="MobiDB-lite"/>
    </source>
</evidence>
<proteinExistence type="predicted"/>
<organism evidence="2 3">
    <name type="scientific">Kribbella sancticallisti</name>
    <dbReference type="NCBI Taxonomy" id="460087"/>
    <lineage>
        <taxon>Bacteria</taxon>
        <taxon>Bacillati</taxon>
        <taxon>Actinomycetota</taxon>
        <taxon>Actinomycetes</taxon>
        <taxon>Propionibacteriales</taxon>
        <taxon>Kribbellaceae</taxon>
        <taxon>Kribbella</taxon>
    </lineage>
</organism>
<gene>
    <name evidence="2" type="ORF">GCM10009789_64620</name>
</gene>
<dbReference type="Proteomes" id="UP001500393">
    <property type="component" value="Unassembled WGS sequence"/>
</dbReference>
<evidence type="ECO:0000313" key="3">
    <source>
        <dbReference type="Proteomes" id="UP001500393"/>
    </source>
</evidence>
<dbReference type="EMBL" id="BAAAOS010000049">
    <property type="protein sequence ID" value="GAA1601473.1"/>
    <property type="molecule type" value="Genomic_DNA"/>
</dbReference>
<sequence length="73" mass="7597">MPGDAEQAPGCPPSEPLGFPSERPRRRSGSLLDPTLGGDEPADKSGLSTPVDKPVGKLWGAPSTAVDERGNRM</sequence>